<feature type="region of interest" description="Disordered" evidence="1">
    <location>
        <begin position="216"/>
        <end position="238"/>
    </location>
</feature>
<proteinExistence type="predicted"/>
<dbReference type="PANTHER" id="PTHR11632">
    <property type="entry name" value="SUCCINATE DEHYDROGENASE 2 FLAVOPROTEIN SUBUNIT"/>
    <property type="match status" value="1"/>
</dbReference>
<name>Q7X1D9_9BACT</name>
<organism evidence="3">
    <name type="scientific">Leptospirillum ferrooxidans</name>
    <dbReference type="NCBI Taxonomy" id="180"/>
    <lineage>
        <taxon>Bacteria</taxon>
        <taxon>Pseudomonadati</taxon>
        <taxon>Nitrospirota</taxon>
        <taxon>Nitrospiria</taxon>
        <taxon>Nitrospirales</taxon>
        <taxon>Nitrospiraceae</taxon>
        <taxon>Leptospirillum</taxon>
    </lineage>
</organism>
<dbReference type="InterPro" id="IPR036188">
    <property type="entry name" value="FAD/NAD-bd_sf"/>
</dbReference>
<protein>
    <submittedName>
        <fullName evidence="3">Lfe163p1</fullName>
    </submittedName>
</protein>
<dbReference type="EMBL" id="AY204410">
    <property type="protein sequence ID" value="AAO38362.1"/>
    <property type="molecule type" value="Genomic_DNA"/>
</dbReference>
<dbReference type="PANTHER" id="PTHR11632:SF51">
    <property type="entry name" value="SUCCINATE DEHYDROGENASE [UBIQUINONE] FLAVOPROTEIN SUBUNIT, MITOCHONDRIAL"/>
    <property type="match status" value="1"/>
</dbReference>
<feature type="region of interest" description="Disordered" evidence="1">
    <location>
        <begin position="1"/>
        <end position="27"/>
    </location>
</feature>
<dbReference type="GO" id="GO:0016491">
    <property type="term" value="F:oxidoreductase activity"/>
    <property type="evidence" value="ECO:0007669"/>
    <property type="project" value="InterPro"/>
</dbReference>
<dbReference type="InterPro" id="IPR030664">
    <property type="entry name" value="SdhA/FrdA/AprA"/>
</dbReference>
<dbReference type="SUPFAM" id="SSF46977">
    <property type="entry name" value="Succinate dehydrogenase/fumarate reductase flavoprotein C-terminal domain"/>
    <property type="match status" value="1"/>
</dbReference>
<evidence type="ECO:0000259" key="2">
    <source>
        <dbReference type="Pfam" id="PF02910"/>
    </source>
</evidence>
<feature type="compositionally biased region" description="Basic and acidic residues" evidence="1">
    <location>
        <begin position="223"/>
        <end position="238"/>
    </location>
</feature>
<dbReference type="Gene3D" id="3.50.50.60">
    <property type="entry name" value="FAD/NAD(P)-binding domain"/>
    <property type="match status" value="1"/>
</dbReference>
<reference evidence="3" key="1">
    <citation type="journal article" date="2003" name="Proc. Natl. Acad. Sci. U.S.A.">
        <title>Gene function analysis in environmental isolates: the nif regulon of the strict iron oxidizing bacterium Leptospirillum ferrooxidans.</title>
        <authorList>
            <person name="Parro V."/>
            <person name="Moreno-Paz M."/>
        </authorList>
    </citation>
    <scope>NUCLEOTIDE SEQUENCE</scope>
</reference>
<sequence>MFEGPLPRPGIFGFNPEGAPTSSEFFSPPEHVAGGAPLPKFVSGCFAEGKIAAMTALRRSGMKIARSPGLDLAQVTEEEDRVFSYLDHADGEYSPEEIEERMQKVMDEYAGGIRTAYKMNEAGLSMADNYLQRIVSDLPRMKAGDLHELMNAHEVVDRIDVSRVLVAHLRARKESRWPGFQSRTDFPDMDPENWSVFVNSVRDLETGETRIVFRPLDGGGDLKGGHQEDKEVFHGNSH</sequence>
<feature type="domain" description="Fumarate reductase/succinate dehydrogenase flavoprotein-like C-terminal" evidence="2">
    <location>
        <begin position="100"/>
        <end position="217"/>
    </location>
</feature>
<evidence type="ECO:0000313" key="3">
    <source>
        <dbReference type="EMBL" id="AAO38362.1"/>
    </source>
</evidence>
<accession>Q7X1D9</accession>
<dbReference type="InterPro" id="IPR037099">
    <property type="entry name" value="Fum_R/Succ_DH_flav-like_C_sf"/>
</dbReference>
<dbReference type="InterPro" id="IPR015939">
    <property type="entry name" value="Fum_Rdtase/Succ_DH_flav-like_C"/>
</dbReference>
<dbReference type="Pfam" id="PF02910">
    <property type="entry name" value="Succ_DH_flav_C"/>
    <property type="match status" value="1"/>
</dbReference>
<evidence type="ECO:0000256" key="1">
    <source>
        <dbReference type="SAM" id="MobiDB-lite"/>
    </source>
</evidence>
<dbReference type="AlphaFoldDB" id="Q7X1D9"/>